<dbReference type="EMBL" id="JABAEK010000003">
    <property type="protein sequence ID" value="NLQ16912.1"/>
    <property type="molecule type" value="Genomic_DNA"/>
</dbReference>
<accession>A0A847R0E6</accession>
<dbReference type="RefSeq" id="WP_168823282.1">
    <property type="nucleotide sequence ID" value="NZ_CP073013.1"/>
</dbReference>
<protein>
    <submittedName>
        <fullName evidence="2">Uncharacterized protein</fullName>
    </submittedName>
</protein>
<dbReference type="AlphaFoldDB" id="A0A847R0E6"/>
<reference evidence="2 3" key="1">
    <citation type="submission" date="2020-04" db="EMBL/GenBank/DDBJ databases">
        <title>Marinomonas sp. M1K-6 isolated from the deep seawater of the Mariana Trench.</title>
        <authorList>
            <person name="Li Y."/>
        </authorList>
    </citation>
    <scope>NUCLEOTIDE SEQUENCE [LARGE SCALE GENOMIC DNA]</scope>
    <source>
        <strain evidence="2 3">M1K-6</strain>
    </source>
</reference>
<gene>
    <name evidence="2" type="ORF">HGG82_04660</name>
</gene>
<keyword evidence="3" id="KW-1185">Reference proteome</keyword>
<evidence type="ECO:0000256" key="1">
    <source>
        <dbReference type="SAM" id="MobiDB-lite"/>
    </source>
</evidence>
<feature type="region of interest" description="Disordered" evidence="1">
    <location>
        <begin position="1"/>
        <end position="31"/>
    </location>
</feature>
<dbReference type="Proteomes" id="UP000586067">
    <property type="component" value="Unassembled WGS sequence"/>
</dbReference>
<comment type="caution">
    <text evidence="2">The sequence shown here is derived from an EMBL/GenBank/DDBJ whole genome shotgun (WGS) entry which is preliminary data.</text>
</comment>
<proteinExistence type="predicted"/>
<evidence type="ECO:0000313" key="2">
    <source>
        <dbReference type="EMBL" id="NLQ16912.1"/>
    </source>
</evidence>
<name>A0A847R0E6_9GAMM</name>
<evidence type="ECO:0000313" key="3">
    <source>
        <dbReference type="Proteomes" id="UP000586067"/>
    </source>
</evidence>
<organism evidence="2 3">
    <name type="scientific">Marinomonas profundi</name>
    <dbReference type="NCBI Taxonomy" id="2726122"/>
    <lineage>
        <taxon>Bacteria</taxon>
        <taxon>Pseudomonadati</taxon>
        <taxon>Pseudomonadota</taxon>
        <taxon>Gammaproteobacteria</taxon>
        <taxon>Oceanospirillales</taxon>
        <taxon>Oceanospirillaceae</taxon>
        <taxon>Marinomonas</taxon>
    </lineage>
</organism>
<sequence length="219" mass="24822">MPTSQELHFPQTEEITPKTHQDDATNSTKKTTLIEAKAQLDEQIQRAKSHYEEIQSRTGSAQDRPNLVATTDALTETEIHNQNQQLRHYISKTNTEIAVLNARVDNRQKSPLKGDLIRIFLSEATVNGDKSTFKAQPLVGQWIRGESRVIRLKDNLLFESPLSEDLQITFSEKYQLIINDQVISVINPNKAKNSASFEVPTHSKQGTVVGKLDYRIIEE</sequence>